<evidence type="ECO:0000256" key="1">
    <source>
        <dbReference type="SAM" id="MobiDB-lite"/>
    </source>
</evidence>
<reference evidence="2 3" key="1">
    <citation type="journal article" date="2016" name="Genome Biol. Evol.">
        <title>Divergent and convergent evolution of fungal pathogenicity.</title>
        <authorList>
            <person name="Shang Y."/>
            <person name="Xiao G."/>
            <person name="Zheng P."/>
            <person name="Cen K."/>
            <person name="Zhan S."/>
            <person name="Wang C."/>
        </authorList>
    </citation>
    <scope>NUCLEOTIDE SEQUENCE [LARGE SCALE GENOMIC DNA]</scope>
    <source>
        <strain evidence="2 3">ARSEF 7405</strain>
    </source>
</reference>
<name>A0A167XIG5_9EURO</name>
<feature type="compositionally biased region" description="Acidic residues" evidence="1">
    <location>
        <begin position="255"/>
        <end position="264"/>
    </location>
</feature>
<dbReference type="EMBL" id="AZGZ01000018">
    <property type="protein sequence ID" value="KZZ90124.1"/>
    <property type="molecule type" value="Genomic_DNA"/>
</dbReference>
<evidence type="ECO:0000313" key="2">
    <source>
        <dbReference type="EMBL" id="KZZ90124.1"/>
    </source>
</evidence>
<sequence>MDTRRSLFTPMPRTQSIPPMSPIAPMLPIPPISPMPSMPSMLPSAPIMPLVPRVPRIPDISVSYYAEPETEEIDDFEYDTLSEEESTRQQAGQVGLSQLESDKTVWERCYYDPSRGEGEKGLVYRERAINTKGPRSHNDTEAKELEGTIKKVNSEIDSINIGCGRLENLPSSSSGSSLYFEPELDRKMRLLKMSGDNGEYRLESEQSSDITWTATSLGQRSTRSTSYDRTRSSRTCPSSIRSSRTRSSYNRSQNEDDSSDSDYY</sequence>
<proteinExistence type="predicted"/>
<feature type="compositionally biased region" description="Low complexity" evidence="1">
    <location>
        <begin position="232"/>
        <end position="252"/>
    </location>
</feature>
<feature type="compositionally biased region" description="Polar residues" evidence="1">
    <location>
        <begin position="205"/>
        <end position="219"/>
    </location>
</feature>
<gene>
    <name evidence="2" type="ORF">AAP_04074</name>
</gene>
<feature type="region of interest" description="Disordered" evidence="1">
    <location>
        <begin position="200"/>
        <end position="264"/>
    </location>
</feature>
<feature type="region of interest" description="Disordered" evidence="1">
    <location>
        <begin position="1"/>
        <end position="24"/>
    </location>
</feature>
<accession>A0A167XIG5</accession>
<dbReference type="VEuPathDB" id="FungiDB:AAP_04074"/>
<protein>
    <submittedName>
        <fullName evidence="2">Uncharacterized protein</fullName>
    </submittedName>
</protein>
<evidence type="ECO:0000313" key="3">
    <source>
        <dbReference type="Proteomes" id="UP000242877"/>
    </source>
</evidence>
<organism evidence="2 3">
    <name type="scientific">Ascosphaera apis ARSEF 7405</name>
    <dbReference type="NCBI Taxonomy" id="392613"/>
    <lineage>
        <taxon>Eukaryota</taxon>
        <taxon>Fungi</taxon>
        <taxon>Dikarya</taxon>
        <taxon>Ascomycota</taxon>
        <taxon>Pezizomycotina</taxon>
        <taxon>Eurotiomycetes</taxon>
        <taxon>Eurotiomycetidae</taxon>
        <taxon>Onygenales</taxon>
        <taxon>Ascosphaeraceae</taxon>
        <taxon>Ascosphaera</taxon>
    </lineage>
</organism>
<dbReference type="OrthoDB" id="10614221at2759"/>
<comment type="caution">
    <text evidence="2">The sequence shown here is derived from an EMBL/GenBank/DDBJ whole genome shotgun (WGS) entry which is preliminary data.</text>
</comment>
<dbReference type="AlphaFoldDB" id="A0A167XIG5"/>
<dbReference type="Proteomes" id="UP000242877">
    <property type="component" value="Unassembled WGS sequence"/>
</dbReference>
<keyword evidence="3" id="KW-1185">Reference proteome</keyword>